<sequence>MRRLLLSHAVLALAGAASAGPALACAICLSALEISPGERLDNADRALLAVPDGADGWRIVADIKGSAPVDPAALADAAPSDGARSKLFLRDALGHRWSALGEVAETNAAWLRKVALTPAPDGKADDAAAQWRARLALAVQELRSDDPQIEAIAHGDLARAPYPVILDLGRAMTTPEILQHLRNEAHPAHRAAYIHMLGATGDEAAEAWLDGRLDRAWQSRDASDLAALLAADLELRGPSRIGRIEERYFLDRSRGLDEIEAALLALRLHGEADAAVPRGDVAAAYRRFLRSRPPMAGFVAMDLAAWEEWSATAEYVTLLNAGAIPDPAGAFAALSYVQRSPDTAAASKLELPDG</sequence>
<gene>
    <name evidence="2" type="ORF">FJM51_13510</name>
</gene>
<evidence type="ECO:0000313" key="2">
    <source>
        <dbReference type="EMBL" id="TPE49664.1"/>
    </source>
</evidence>
<organism evidence="2 3">
    <name type="scientific">Amaricoccus solimangrovi</name>
    <dbReference type="NCBI Taxonomy" id="2589815"/>
    <lineage>
        <taxon>Bacteria</taxon>
        <taxon>Pseudomonadati</taxon>
        <taxon>Pseudomonadota</taxon>
        <taxon>Alphaproteobacteria</taxon>
        <taxon>Rhodobacterales</taxon>
        <taxon>Paracoccaceae</taxon>
        <taxon>Amaricoccus</taxon>
    </lineage>
</organism>
<keyword evidence="3" id="KW-1185">Reference proteome</keyword>
<proteinExistence type="predicted"/>
<protein>
    <submittedName>
        <fullName evidence="2">Uncharacterized protein</fullName>
    </submittedName>
</protein>
<evidence type="ECO:0000313" key="3">
    <source>
        <dbReference type="Proteomes" id="UP000319255"/>
    </source>
</evidence>
<feature type="chain" id="PRO_5021471293" evidence="1">
    <location>
        <begin position="20"/>
        <end position="354"/>
    </location>
</feature>
<evidence type="ECO:0000256" key="1">
    <source>
        <dbReference type="SAM" id="SignalP"/>
    </source>
</evidence>
<dbReference type="Proteomes" id="UP000319255">
    <property type="component" value="Unassembled WGS sequence"/>
</dbReference>
<reference evidence="2 3" key="1">
    <citation type="submission" date="2019-06" db="EMBL/GenBank/DDBJ databases">
        <title>A novel bacterium of genus Amaricoccus, isolated from marine sediment.</title>
        <authorList>
            <person name="Huang H."/>
            <person name="Mo K."/>
            <person name="Hu Y."/>
        </authorList>
    </citation>
    <scope>NUCLEOTIDE SEQUENCE [LARGE SCALE GENOMIC DNA]</scope>
    <source>
        <strain evidence="2 3">HB172011</strain>
    </source>
</reference>
<keyword evidence="1" id="KW-0732">Signal</keyword>
<dbReference type="AlphaFoldDB" id="A0A501WN87"/>
<comment type="caution">
    <text evidence="2">The sequence shown here is derived from an EMBL/GenBank/DDBJ whole genome shotgun (WGS) entry which is preliminary data.</text>
</comment>
<dbReference type="OrthoDB" id="7702485at2"/>
<name>A0A501WN87_9RHOB</name>
<feature type="signal peptide" evidence="1">
    <location>
        <begin position="1"/>
        <end position="19"/>
    </location>
</feature>
<dbReference type="RefSeq" id="WP_140454666.1">
    <property type="nucleotide sequence ID" value="NZ_VFRP01000013.1"/>
</dbReference>
<dbReference type="EMBL" id="VFRP01000013">
    <property type="protein sequence ID" value="TPE49664.1"/>
    <property type="molecule type" value="Genomic_DNA"/>
</dbReference>
<accession>A0A501WN87</accession>